<dbReference type="Pfam" id="PF13646">
    <property type="entry name" value="HEAT_2"/>
    <property type="match status" value="1"/>
</dbReference>
<keyword evidence="2" id="KW-1185">Reference proteome</keyword>
<dbReference type="EMBL" id="RKLR01000010">
    <property type="protein sequence ID" value="MBX0325145.1"/>
    <property type="molecule type" value="Genomic_DNA"/>
</dbReference>
<protein>
    <submittedName>
        <fullName evidence="1">Uncharacterized protein</fullName>
    </submittedName>
</protein>
<dbReference type="InterPro" id="IPR004155">
    <property type="entry name" value="PBS_lyase_HEAT"/>
</dbReference>
<dbReference type="InterPro" id="IPR016024">
    <property type="entry name" value="ARM-type_fold"/>
</dbReference>
<evidence type="ECO:0000313" key="1">
    <source>
        <dbReference type="EMBL" id="MBX0325145.1"/>
    </source>
</evidence>
<proteinExistence type="predicted"/>
<dbReference type="Gene3D" id="1.25.10.10">
    <property type="entry name" value="Leucine-rich Repeat Variant"/>
    <property type="match status" value="2"/>
</dbReference>
<dbReference type="SMART" id="SM00567">
    <property type="entry name" value="EZ_HEAT"/>
    <property type="match status" value="2"/>
</dbReference>
<dbReference type="RefSeq" id="WP_220620007.1">
    <property type="nucleotide sequence ID" value="NZ_RKLR01000010.1"/>
</dbReference>
<dbReference type="AlphaFoldDB" id="A0AAW4PX50"/>
<dbReference type="SUPFAM" id="SSF48371">
    <property type="entry name" value="ARM repeat"/>
    <property type="match status" value="1"/>
</dbReference>
<sequence length="299" mass="31359">MSGTSQPPLREVVLNEVTPESVDPAEVNAALDDDRAPVRQRGARVAVMVAEADADAIRPFVDALGRALRDDNPGVVRTAAAALTEAGTADPAVVAGVLDDAVTLVDSKLGGVRLSGARLLATVAKQEPDRCTPIVGTLLDHLGRLPTRDESSVAACVDDRVTQRTVREHEEEEQEYHRIARQVFANVAVAVAEADPSAVADHVDTLADLTAVEEPVVCGAALEVLAAVGRDTPSAVAPVADSVVSCLDDDASVVRARAVKTLGFLEDERYADALREVAETDPNDEVATFADDTAAFLAQ</sequence>
<gene>
    <name evidence="1" type="ORF">EGH21_19135</name>
</gene>
<dbReference type="InterPro" id="IPR011989">
    <property type="entry name" value="ARM-like"/>
</dbReference>
<dbReference type="Proteomes" id="UP001430377">
    <property type="component" value="Unassembled WGS sequence"/>
</dbReference>
<accession>A0AAW4PX50</accession>
<comment type="caution">
    <text evidence="1">The sequence shown here is derived from an EMBL/GenBank/DDBJ whole genome shotgun (WGS) entry which is preliminary data.</text>
</comment>
<evidence type="ECO:0000313" key="2">
    <source>
        <dbReference type="Proteomes" id="UP001430377"/>
    </source>
</evidence>
<name>A0AAW4PX50_9EURY</name>
<reference evidence="1 2" key="1">
    <citation type="submission" date="2021-06" db="EMBL/GenBank/DDBJ databases">
        <title>Halomicroarcula sp. a new haloarchaeum isolated from saline soil.</title>
        <authorList>
            <person name="Duran-Viseras A."/>
            <person name="Sanchez-Porro C."/>
            <person name="Ventosa A."/>
        </authorList>
    </citation>
    <scope>NUCLEOTIDE SEQUENCE [LARGE SCALE GENOMIC DNA]</scope>
    <source>
        <strain evidence="1 2">F13</strain>
    </source>
</reference>
<organism evidence="1 2">
    <name type="scientific">Haloarcula rubra</name>
    <dbReference type="NCBI Taxonomy" id="2487747"/>
    <lineage>
        <taxon>Archaea</taxon>
        <taxon>Methanobacteriati</taxon>
        <taxon>Methanobacteriota</taxon>
        <taxon>Stenosarchaea group</taxon>
        <taxon>Halobacteria</taxon>
        <taxon>Halobacteriales</taxon>
        <taxon>Haloarculaceae</taxon>
        <taxon>Haloarcula</taxon>
    </lineage>
</organism>